<reference evidence="2" key="1">
    <citation type="submission" date="2019-04" db="EMBL/GenBank/DDBJ databases">
        <authorList>
            <person name="Alioto T."/>
            <person name="Alioto T."/>
        </authorList>
    </citation>
    <scope>NUCLEOTIDE SEQUENCE [LARGE SCALE GENOMIC DNA]</scope>
</reference>
<sequence length="83" mass="8973">AQRRKLEGRGVELHERGECPFYVLVRFATAAREPRVPTAGGSGGVCGMRSGRREPAARRLQLQRNGGDRGGHPAADHQAAEPE</sequence>
<dbReference type="EMBL" id="CABDUW010003367">
    <property type="protein sequence ID" value="VTJ89129.1"/>
    <property type="molecule type" value="Genomic_DNA"/>
</dbReference>
<feature type="region of interest" description="Disordered" evidence="1">
    <location>
        <begin position="35"/>
        <end position="83"/>
    </location>
</feature>
<keyword evidence="3" id="KW-1185">Reference proteome</keyword>
<comment type="caution">
    <text evidence="2">The sequence shown here is derived from an EMBL/GenBank/DDBJ whole genome shotgun (WGS) entry which is preliminary data.</text>
</comment>
<feature type="compositionally biased region" description="Basic and acidic residues" evidence="1">
    <location>
        <begin position="66"/>
        <end position="83"/>
    </location>
</feature>
<feature type="non-terminal residue" evidence="2">
    <location>
        <position position="1"/>
    </location>
</feature>
<proteinExistence type="predicted"/>
<evidence type="ECO:0000313" key="2">
    <source>
        <dbReference type="EMBL" id="VTJ89129.1"/>
    </source>
</evidence>
<accession>A0A5E4D8J4</accession>
<dbReference type="Proteomes" id="UP000335636">
    <property type="component" value="Unassembled WGS sequence"/>
</dbReference>
<organism evidence="2 3">
    <name type="scientific">Marmota monax</name>
    <name type="common">Woodchuck</name>
    <dbReference type="NCBI Taxonomy" id="9995"/>
    <lineage>
        <taxon>Eukaryota</taxon>
        <taxon>Metazoa</taxon>
        <taxon>Chordata</taxon>
        <taxon>Craniata</taxon>
        <taxon>Vertebrata</taxon>
        <taxon>Euteleostomi</taxon>
        <taxon>Mammalia</taxon>
        <taxon>Eutheria</taxon>
        <taxon>Euarchontoglires</taxon>
        <taxon>Glires</taxon>
        <taxon>Rodentia</taxon>
        <taxon>Sciuromorpha</taxon>
        <taxon>Sciuridae</taxon>
        <taxon>Xerinae</taxon>
        <taxon>Marmotini</taxon>
        <taxon>Marmota</taxon>
    </lineage>
</organism>
<protein>
    <submittedName>
        <fullName evidence="2">Uncharacterized protein</fullName>
    </submittedName>
</protein>
<evidence type="ECO:0000313" key="3">
    <source>
        <dbReference type="Proteomes" id="UP000335636"/>
    </source>
</evidence>
<evidence type="ECO:0000256" key="1">
    <source>
        <dbReference type="SAM" id="MobiDB-lite"/>
    </source>
</evidence>
<dbReference type="AlphaFoldDB" id="A0A5E4D8J4"/>
<name>A0A5E4D8J4_MARMO</name>
<gene>
    <name evidence="2" type="ORF">MONAX_5E032080</name>
</gene>